<proteinExistence type="predicted"/>
<dbReference type="Proteomes" id="UP000050741">
    <property type="component" value="Unassembled WGS sequence"/>
</dbReference>
<reference evidence="1" key="2">
    <citation type="submission" date="2014-05" db="EMBL/GenBank/DDBJ databases">
        <title>The genome and life-stage specific transcriptomes of Globodera pallida elucidate key aspects of plant parasitism by a cyst nematode.</title>
        <authorList>
            <person name="Cotton J.A."/>
            <person name="Lilley C.J."/>
            <person name="Jones L.M."/>
            <person name="Kikuchi T."/>
            <person name="Reid A.J."/>
            <person name="Thorpe P."/>
            <person name="Tsai I.J."/>
            <person name="Beasley H."/>
            <person name="Blok V."/>
            <person name="Cock P.J.A."/>
            <person name="Van den Akker S.E."/>
            <person name="Holroyd N."/>
            <person name="Hunt M."/>
            <person name="Mantelin S."/>
            <person name="Naghra H."/>
            <person name="Pain A."/>
            <person name="Palomares-Rius J.E."/>
            <person name="Zarowiecki M."/>
            <person name="Berriman M."/>
            <person name="Jones J.T."/>
            <person name="Urwin P.E."/>
        </authorList>
    </citation>
    <scope>NUCLEOTIDE SEQUENCE [LARGE SCALE GENOMIC DNA]</scope>
    <source>
        <strain evidence="1">Lindley</strain>
    </source>
</reference>
<evidence type="ECO:0000313" key="1">
    <source>
        <dbReference type="Proteomes" id="UP000050741"/>
    </source>
</evidence>
<protein>
    <submittedName>
        <fullName evidence="2">Uncharacterized protein</fullName>
    </submittedName>
</protein>
<dbReference type="WBParaSite" id="GPLIN_000785300">
    <property type="protein sequence ID" value="GPLIN_000785300"/>
    <property type="gene ID" value="GPLIN_000785300"/>
</dbReference>
<reference evidence="2" key="3">
    <citation type="submission" date="2016-06" db="UniProtKB">
        <authorList>
            <consortium name="WormBaseParasite"/>
        </authorList>
    </citation>
    <scope>IDENTIFICATION</scope>
</reference>
<sequence>MQMCCHALRGCPLETPPGSPENDSVSDSLGCLATTFCWAPTFGVLAAPFFGIAAGVSACVDVYHLGKLEKQQHKLNRLSQAQDELIAEGKSHLN</sequence>
<name>A0A183C4Q9_GLOPA</name>
<organism evidence="1 2">
    <name type="scientific">Globodera pallida</name>
    <name type="common">Potato cyst nematode worm</name>
    <name type="synonym">Heterodera pallida</name>
    <dbReference type="NCBI Taxonomy" id="36090"/>
    <lineage>
        <taxon>Eukaryota</taxon>
        <taxon>Metazoa</taxon>
        <taxon>Ecdysozoa</taxon>
        <taxon>Nematoda</taxon>
        <taxon>Chromadorea</taxon>
        <taxon>Rhabditida</taxon>
        <taxon>Tylenchina</taxon>
        <taxon>Tylenchomorpha</taxon>
        <taxon>Tylenchoidea</taxon>
        <taxon>Heteroderidae</taxon>
        <taxon>Heteroderinae</taxon>
        <taxon>Globodera</taxon>
    </lineage>
</organism>
<dbReference type="AlphaFoldDB" id="A0A183C4Q9"/>
<evidence type="ECO:0000313" key="2">
    <source>
        <dbReference type="WBParaSite" id="GPLIN_000785300"/>
    </source>
</evidence>
<accession>A0A183C4Q9</accession>
<keyword evidence="1" id="KW-1185">Reference proteome</keyword>
<reference evidence="1" key="1">
    <citation type="submission" date="2013-12" db="EMBL/GenBank/DDBJ databases">
        <authorList>
            <person name="Aslett M."/>
        </authorList>
    </citation>
    <scope>NUCLEOTIDE SEQUENCE [LARGE SCALE GENOMIC DNA]</scope>
    <source>
        <strain evidence="1">Lindley</strain>
    </source>
</reference>